<feature type="domain" description="Cellulase Ig-like" evidence="3">
    <location>
        <begin position="42"/>
        <end position="116"/>
    </location>
</feature>
<dbReference type="GO" id="GO:0008810">
    <property type="term" value="F:cellulase activity"/>
    <property type="evidence" value="ECO:0007669"/>
    <property type="project" value="InterPro"/>
</dbReference>
<reference evidence="5" key="2">
    <citation type="submission" date="2010-01" db="EMBL/GenBank/DDBJ databases">
        <title>The complete genome of Conexibacter woesei DSM 14684.</title>
        <authorList>
            <consortium name="US DOE Joint Genome Institute (JGI-PGF)"/>
            <person name="Lucas S."/>
            <person name="Copeland A."/>
            <person name="Lapidus A."/>
            <person name="Glavina del Rio T."/>
            <person name="Dalin E."/>
            <person name="Tice H."/>
            <person name="Bruce D."/>
            <person name="Goodwin L."/>
            <person name="Pitluck S."/>
            <person name="Kyrpides N."/>
            <person name="Mavromatis K."/>
            <person name="Ivanova N."/>
            <person name="Mikhailova N."/>
            <person name="Chertkov O."/>
            <person name="Brettin T."/>
            <person name="Detter J.C."/>
            <person name="Han C."/>
            <person name="Larimer F."/>
            <person name="Land M."/>
            <person name="Hauser L."/>
            <person name="Markowitz V."/>
            <person name="Cheng J.-F."/>
            <person name="Hugenholtz P."/>
            <person name="Woyke T."/>
            <person name="Wu D."/>
            <person name="Pukall R."/>
            <person name="Steenblock K."/>
            <person name="Schneider S."/>
            <person name="Klenk H.-P."/>
            <person name="Eisen J.A."/>
        </authorList>
    </citation>
    <scope>NUCLEOTIDE SEQUENCE [LARGE SCALE GENOMIC DNA]</scope>
    <source>
        <strain evidence="5">DSM 14684 / CIP 108061 / JCM 11494 / NBRC 100937 / ID131577</strain>
    </source>
</reference>
<dbReference type="InterPro" id="IPR008928">
    <property type="entry name" value="6-hairpin_glycosidase_sf"/>
</dbReference>
<dbReference type="eggNOG" id="COG5492">
    <property type="taxonomic scope" value="Bacteria"/>
</dbReference>
<feature type="signal peptide" evidence="2">
    <location>
        <begin position="1"/>
        <end position="27"/>
    </location>
</feature>
<accession>D3F3P3</accession>
<keyword evidence="5" id="KW-1185">Reference proteome</keyword>
<protein>
    <recommendedName>
        <fullName evidence="3">Cellulase Ig-like domain-containing protein</fullName>
    </recommendedName>
</protein>
<organism evidence="4 5">
    <name type="scientific">Conexibacter woesei (strain DSM 14684 / CCUG 47730 / CIP 108061 / JCM 11494 / NBRC 100937 / ID131577)</name>
    <dbReference type="NCBI Taxonomy" id="469383"/>
    <lineage>
        <taxon>Bacteria</taxon>
        <taxon>Bacillati</taxon>
        <taxon>Actinomycetota</taxon>
        <taxon>Thermoleophilia</taxon>
        <taxon>Solirubrobacterales</taxon>
        <taxon>Conexibacteraceae</taxon>
        <taxon>Conexibacter</taxon>
    </lineage>
</organism>
<dbReference type="CDD" id="cd02850">
    <property type="entry name" value="E_set_Cellulase_N"/>
    <property type="match status" value="1"/>
</dbReference>
<dbReference type="InterPro" id="IPR014756">
    <property type="entry name" value="Ig_E-set"/>
</dbReference>
<gene>
    <name evidence="4" type="ordered locus">Cwoe_3991</name>
</gene>
<dbReference type="Proteomes" id="UP000008229">
    <property type="component" value="Chromosome"/>
</dbReference>
<evidence type="ECO:0000256" key="1">
    <source>
        <dbReference type="ARBA" id="ARBA00007072"/>
    </source>
</evidence>
<evidence type="ECO:0000256" key="2">
    <source>
        <dbReference type="SAM" id="SignalP"/>
    </source>
</evidence>
<dbReference type="InterPro" id="IPR013320">
    <property type="entry name" value="ConA-like_dom_sf"/>
</dbReference>
<dbReference type="KEGG" id="cwo:Cwoe_3991"/>
<evidence type="ECO:0000259" key="3">
    <source>
        <dbReference type="Pfam" id="PF02927"/>
    </source>
</evidence>
<evidence type="ECO:0000313" key="5">
    <source>
        <dbReference type="Proteomes" id="UP000008229"/>
    </source>
</evidence>
<dbReference type="HOGENOM" id="CLU_269040_0_0_11"/>
<dbReference type="CAZy" id="CBM38">
    <property type="family name" value="Carbohydrate-Binding Module Family 38"/>
</dbReference>
<dbReference type="OrthoDB" id="9776657at2"/>
<dbReference type="InterPro" id="IPR013783">
    <property type="entry name" value="Ig-like_fold"/>
</dbReference>
<dbReference type="CAZy" id="CBM66">
    <property type="family name" value="Carbohydrate-Binding Module Family 66"/>
</dbReference>
<dbReference type="InterPro" id="IPR004197">
    <property type="entry name" value="Cellulase_Ig-like"/>
</dbReference>
<dbReference type="EMBL" id="CP001854">
    <property type="protein sequence ID" value="ADB52408.1"/>
    <property type="molecule type" value="Genomic_DNA"/>
</dbReference>
<dbReference type="AlphaFoldDB" id="D3F3P3"/>
<dbReference type="SUPFAM" id="SSF48208">
    <property type="entry name" value="Six-hairpin glycosidases"/>
    <property type="match status" value="1"/>
</dbReference>
<dbReference type="Gene3D" id="1.50.10.10">
    <property type="match status" value="2"/>
</dbReference>
<evidence type="ECO:0000313" key="4">
    <source>
        <dbReference type="EMBL" id="ADB52408.1"/>
    </source>
</evidence>
<dbReference type="eggNOG" id="COG1621">
    <property type="taxonomic scope" value="Bacteria"/>
</dbReference>
<dbReference type="SUPFAM" id="SSF81296">
    <property type="entry name" value="E set domains"/>
    <property type="match status" value="1"/>
</dbReference>
<keyword evidence="2" id="KW-0732">Signal</keyword>
<sequence length="1217" mass="131971" precursor="true">MRNQLHKTAGFLAAVVLASLAMWTASAQAVINPADFSILEAQIGYKSDETKRAFIVSTNPTTDRLGTFQLRNATTDATVFTGNVTYWGQKWGEAYWTMDFSSFKTAGSYYIDVPSLSKQSDRFSLQADLFRTQTLLKTSVDQLEPRIRGKLGWQDCGTDLRGVEGHATLLYGLIDAYEAYGDRLSATDEGRFLDQMRHGADYMVACQKPNGSFCSEYYFYPNIVTWHKSLLATIALLQVYEVTRDAGYLRAAQAGWDWAMSRPEFTKLETAAEVGDTRQVYGQRSPWLPPQELRTRDKLLLVWGATEFFRVTRDTAFKTIALNYADQVYDNQFLDYTNAVEGMYGNFYAWTNEEIFQKSWEHGAWYYNNGAVLPDHILGLVKLVEQFPNDPNWLKWRYILRVYKDRFLKPTHDLSPFGIYPLGMYDREVRFFGPTWHGTNGMYGNIAKNAMLLARMFDDVELQEIADANMQWVGGLNAGTMLGGKRQSISMIDAVGTHYVPTWSGIDGSIANGLSATPQFTLDYPEPLMDAPVTFTHEDWIVHSGGWLSGLSEVERAPVVRVVTKNAGAAVSASVRVDLDTTTTHSTNASGELTLSTLPRGQRGTISATYGGRTVTRDLSTIAGEDRTFQVDFADSLAVTVTADPATLAGTVSVTNDGSASATVSGTLAAVGATLSSGTFSGRVASGATQRFAFTFADDDPQKIQPFLIRATAQGPYSAASAETVGELPVSYTPNTTFSNHDFESGNLSGWTVTSGTAFGAGAVVNANTAVGGSNEPFNKQGDYLLWGHKLAGDGAVGELRSPTFTIAPGDARLKVGGGNDAANLYVAVVDVASGTVLEKATGTNAEKMRWVVWDMTKYAGRQAYVRIYDGATGGWGHINADDVNVPVYSSGFSSNLKRLTSHGDASTWTTGTNGLTGTSTDAVRMSSRSGSNFTYETDVTLTTARSGALVFRSAPNPYTGGGYFVSVDRVEGKVKLFKVNPYTLIASATKTIAANTTYHLKVVTKNQRIKVYFNGESSPSIDVTDSSYASGRFGIGVYNDGRSGAARFNHTVQSPSTGFETTLGSFSATGNSTSWTEQPAGLTGDAEDGVYVSSTTGTNFTYQADIRLDTAQAAGLVFRSGANPFSASYIANFDREEGKVKLFKLAPGYTLLGSANRTIQLGTSYRLRVVVSGSSMSVYFDNEASPAVTVTDSAFASGRFGLSTYRGIATFNHVTH</sequence>
<dbReference type="STRING" id="469383.Cwoe_3991"/>
<dbReference type="Pfam" id="PF02927">
    <property type="entry name" value="CelD_N"/>
    <property type="match status" value="1"/>
</dbReference>
<proteinExistence type="inferred from homology"/>
<name>D3F3P3_CONWI</name>
<dbReference type="Gene3D" id="2.60.120.560">
    <property type="entry name" value="Exo-inulinase, domain 1"/>
    <property type="match status" value="2"/>
</dbReference>
<dbReference type="GO" id="GO:0005975">
    <property type="term" value="P:carbohydrate metabolic process"/>
    <property type="evidence" value="ECO:0007669"/>
    <property type="project" value="InterPro"/>
</dbReference>
<comment type="similarity">
    <text evidence="1">Belongs to the glycosyl hydrolase 9 (cellulase E) family.</text>
</comment>
<dbReference type="Gene3D" id="2.60.40.10">
    <property type="entry name" value="Immunoglobulins"/>
    <property type="match status" value="1"/>
</dbReference>
<reference evidence="4 5" key="1">
    <citation type="journal article" date="2010" name="Stand. Genomic Sci.">
        <title>Complete genome sequence of Conexibacter woesei type strain (ID131577).</title>
        <authorList>
            <person name="Pukall R."/>
            <person name="Lapidus A."/>
            <person name="Glavina Del Rio T."/>
            <person name="Copeland A."/>
            <person name="Tice H."/>
            <person name="Cheng J.-F."/>
            <person name="Lucas S."/>
            <person name="Chen F."/>
            <person name="Nolan M."/>
            <person name="Bruce D."/>
            <person name="Goodwin L."/>
            <person name="Pitluck S."/>
            <person name="Mavromatis K."/>
            <person name="Ivanova N."/>
            <person name="Ovchinnikova G."/>
            <person name="Pati A."/>
            <person name="Chen A."/>
            <person name="Palaniappan K."/>
            <person name="Land M."/>
            <person name="Hauser L."/>
            <person name="Chang Y.-J."/>
            <person name="Jeffries C.D."/>
            <person name="Chain P."/>
            <person name="Meincke L."/>
            <person name="Sims D."/>
            <person name="Brettin T."/>
            <person name="Detter J.C."/>
            <person name="Rohde M."/>
            <person name="Goeker M."/>
            <person name="Bristow J."/>
            <person name="Eisen J.A."/>
            <person name="Markowitz V."/>
            <person name="Kyrpides N.C."/>
            <person name="Klenk H.-P."/>
            <person name="Hugenholtz P."/>
        </authorList>
    </citation>
    <scope>NUCLEOTIDE SEQUENCE [LARGE SCALE GENOMIC DNA]</scope>
    <source>
        <strain evidence="5">DSM 14684 / CIP 108061 / JCM 11494 / NBRC 100937 / ID131577</strain>
    </source>
</reference>
<feature type="chain" id="PRO_5003042954" description="Cellulase Ig-like domain-containing protein" evidence="2">
    <location>
        <begin position="28"/>
        <end position="1217"/>
    </location>
</feature>
<dbReference type="InterPro" id="IPR012341">
    <property type="entry name" value="6hp_glycosidase-like_sf"/>
</dbReference>
<dbReference type="SUPFAM" id="SSF49899">
    <property type="entry name" value="Concanavalin A-like lectins/glucanases"/>
    <property type="match status" value="1"/>
</dbReference>
<dbReference type="RefSeq" id="WP_012935459.1">
    <property type="nucleotide sequence ID" value="NC_013739.1"/>
</dbReference>